<name>A0ABN7VNK7_GIGMA</name>
<evidence type="ECO:0000313" key="2">
    <source>
        <dbReference type="Proteomes" id="UP000789901"/>
    </source>
</evidence>
<dbReference type="Proteomes" id="UP000789901">
    <property type="component" value="Unassembled WGS sequence"/>
</dbReference>
<sequence>IVNPFTNFDLKFNEPNYIRTLDFEHIYVINLDYRIDIKESVSNYDHEAFSRLNSDLNDVDMELNITDIMTEVHRYLPNDWDMLYLGHCADSRSRYFETDLTVHVLHKLVSAKGVKKLLKKLDIDSTNHHIDQDIPALIMANEIIIYSVFPHTIIQFKVVSD</sequence>
<gene>
    <name evidence="1" type="ORF">GMARGA_LOCUS20924</name>
</gene>
<keyword evidence="2" id="KW-1185">Reference proteome</keyword>
<protein>
    <submittedName>
        <fullName evidence="1">4505_t:CDS:1</fullName>
    </submittedName>
</protein>
<comment type="caution">
    <text evidence="1">The sequence shown here is derived from an EMBL/GenBank/DDBJ whole genome shotgun (WGS) entry which is preliminary data.</text>
</comment>
<organism evidence="1 2">
    <name type="scientific">Gigaspora margarita</name>
    <dbReference type="NCBI Taxonomy" id="4874"/>
    <lineage>
        <taxon>Eukaryota</taxon>
        <taxon>Fungi</taxon>
        <taxon>Fungi incertae sedis</taxon>
        <taxon>Mucoromycota</taxon>
        <taxon>Glomeromycotina</taxon>
        <taxon>Glomeromycetes</taxon>
        <taxon>Diversisporales</taxon>
        <taxon>Gigasporaceae</taxon>
        <taxon>Gigaspora</taxon>
    </lineage>
</organism>
<feature type="non-terminal residue" evidence="1">
    <location>
        <position position="1"/>
    </location>
</feature>
<reference evidence="1 2" key="1">
    <citation type="submission" date="2021-06" db="EMBL/GenBank/DDBJ databases">
        <authorList>
            <person name="Kallberg Y."/>
            <person name="Tangrot J."/>
            <person name="Rosling A."/>
        </authorList>
    </citation>
    <scope>NUCLEOTIDE SEQUENCE [LARGE SCALE GENOMIC DNA]</scope>
    <source>
        <strain evidence="1 2">120-4 pot B 10/14</strain>
    </source>
</reference>
<dbReference type="EMBL" id="CAJVQB010018836">
    <property type="protein sequence ID" value="CAG8789012.1"/>
    <property type="molecule type" value="Genomic_DNA"/>
</dbReference>
<proteinExistence type="predicted"/>
<evidence type="ECO:0000313" key="1">
    <source>
        <dbReference type="EMBL" id="CAG8789012.1"/>
    </source>
</evidence>
<accession>A0ABN7VNK7</accession>